<dbReference type="EMBL" id="CAEZST010000001">
    <property type="protein sequence ID" value="CAB4539269.1"/>
    <property type="molecule type" value="Genomic_DNA"/>
</dbReference>
<evidence type="ECO:0000259" key="10">
    <source>
        <dbReference type="SMART" id="SM00934"/>
    </source>
</evidence>
<evidence type="ECO:0000256" key="5">
    <source>
        <dbReference type="ARBA" id="ARBA00022793"/>
    </source>
</evidence>
<evidence type="ECO:0000256" key="6">
    <source>
        <dbReference type="ARBA" id="ARBA00022975"/>
    </source>
</evidence>
<dbReference type="SMART" id="SM00934">
    <property type="entry name" value="OMPdecase"/>
    <property type="match status" value="1"/>
</dbReference>
<dbReference type="PROSITE" id="PS00156">
    <property type="entry name" value="OMPDECASE"/>
    <property type="match status" value="1"/>
</dbReference>
<name>A0A6J6BLH0_9ZZZZ</name>
<evidence type="ECO:0000256" key="9">
    <source>
        <dbReference type="ARBA" id="ARBA00049157"/>
    </source>
</evidence>
<proteinExistence type="inferred from homology"/>
<dbReference type="InterPro" id="IPR011060">
    <property type="entry name" value="RibuloseP-bd_barrel"/>
</dbReference>
<dbReference type="InterPro" id="IPR001754">
    <property type="entry name" value="OMPdeCOase_dom"/>
</dbReference>
<feature type="domain" description="Orotidine 5'-phosphate decarboxylase" evidence="10">
    <location>
        <begin position="17"/>
        <end position="261"/>
    </location>
</feature>
<dbReference type="InterPro" id="IPR018089">
    <property type="entry name" value="OMPdecase_AS"/>
</dbReference>
<accession>A0A6J6BLH0</accession>
<sequence>MDSFTEKLKRATEQFGQLCVGIDPSESTLTDWGIPDTAEGARDFGYALISACEGRVGIIKPQVAFFERFGSSGIFALEEVLSAARETNLLVISDAKRGDIGSTMQGYAQAWFGDDSPLRSDALTVSPYLGPSSLVETIETARDVQGALFLLAATSNPESFELQKPKTGTLTTAARIVQFAQEFSRGDVGVVIGATVSLEEFGLADVLHSSPEVPILAPGFGAQGAKLSDVGSIFGRSAKRVICSVSRAATEGGPSAIVKVIDSLRSQI</sequence>
<dbReference type="UniPathway" id="UPA00070">
    <property type="reaction ID" value="UER00120"/>
</dbReference>
<keyword evidence="7" id="KW-0456">Lyase</keyword>
<dbReference type="InterPro" id="IPR013785">
    <property type="entry name" value="Aldolase_TIM"/>
</dbReference>
<evidence type="ECO:0000256" key="4">
    <source>
        <dbReference type="ARBA" id="ARBA00021923"/>
    </source>
</evidence>
<evidence type="ECO:0000256" key="3">
    <source>
        <dbReference type="ARBA" id="ARBA00012321"/>
    </source>
</evidence>
<dbReference type="InterPro" id="IPR011995">
    <property type="entry name" value="OMPdecase_type-2"/>
</dbReference>
<protein>
    <recommendedName>
        <fullName evidence="4">Orotidine 5'-phosphate decarboxylase</fullName>
        <ecNumber evidence="3">4.1.1.23</ecNumber>
    </recommendedName>
    <alternativeName>
        <fullName evidence="8">OMP decarboxylase</fullName>
    </alternativeName>
</protein>
<dbReference type="GO" id="GO:0044205">
    <property type="term" value="P:'de novo' UMP biosynthetic process"/>
    <property type="evidence" value="ECO:0007669"/>
    <property type="project" value="UniProtKB-UniPathway"/>
</dbReference>
<comment type="similarity">
    <text evidence="2">Belongs to the OMP decarboxylase family. Type 2 subfamily.</text>
</comment>
<dbReference type="AlphaFoldDB" id="A0A6J6BLH0"/>
<comment type="catalytic activity">
    <reaction evidence="9">
        <text>orotidine 5'-phosphate + H(+) = UMP + CO2</text>
        <dbReference type="Rhea" id="RHEA:11596"/>
        <dbReference type="ChEBI" id="CHEBI:15378"/>
        <dbReference type="ChEBI" id="CHEBI:16526"/>
        <dbReference type="ChEBI" id="CHEBI:57538"/>
        <dbReference type="ChEBI" id="CHEBI:57865"/>
        <dbReference type="EC" id="4.1.1.23"/>
    </reaction>
</comment>
<reference evidence="11" key="1">
    <citation type="submission" date="2020-05" db="EMBL/GenBank/DDBJ databases">
        <authorList>
            <person name="Chiriac C."/>
            <person name="Salcher M."/>
            <person name="Ghai R."/>
            <person name="Kavagutti S V."/>
        </authorList>
    </citation>
    <scope>NUCLEOTIDE SEQUENCE</scope>
</reference>
<dbReference type="Gene3D" id="3.20.20.70">
    <property type="entry name" value="Aldolase class I"/>
    <property type="match status" value="1"/>
</dbReference>
<dbReference type="PANTHER" id="PTHR43375">
    <property type="entry name" value="OROTIDINE 5'-PHOSPHATE DECARBOXYLASE"/>
    <property type="match status" value="1"/>
</dbReference>
<dbReference type="CDD" id="cd04725">
    <property type="entry name" value="OMP_decarboxylase_like"/>
    <property type="match status" value="1"/>
</dbReference>
<evidence type="ECO:0000256" key="7">
    <source>
        <dbReference type="ARBA" id="ARBA00023239"/>
    </source>
</evidence>
<gene>
    <name evidence="11" type="ORF">UFOPK1503_00127</name>
</gene>
<keyword evidence="5" id="KW-0210">Decarboxylase</keyword>
<comment type="pathway">
    <text evidence="1">Pyrimidine metabolism; UMP biosynthesis via de novo pathway; UMP from orotate: step 2/2.</text>
</comment>
<evidence type="ECO:0000256" key="8">
    <source>
        <dbReference type="ARBA" id="ARBA00033428"/>
    </source>
</evidence>
<evidence type="ECO:0000256" key="2">
    <source>
        <dbReference type="ARBA" id="ARBA00008847"/>
    </source>
</evidence>
<dbReference type="EC" id="4.1.1.23" evidence="3"/>
<dbReference type="PANTHER" id="PTHR43375:SF1">
    <property type="entry name" value="OROTIDINE 5'-PHOSPHATE DECARBOXYLASE"/>
    <property type="match status" value="1"/>
</dbReference>
<keyword evidence="6" id="KW-0665">Pyrimidine biosynthesis</keyword>
<dbReference type="GO" id="GO:0006207">
    <property type="term" value="P:'de novo' pyrimidine nucleobase biosynthetic process"/>
    <property type="evidence" value="ECO:0007669"/>
    <property type="project" value="InterPro"/>
</dbReference>
<evidence type="ECO:0000313" key="11">
    <source>
        <dbReference type="EMBL" id="CAB4539269.1"/>
    </source>
</evidence>
<dbReference type="GO" id="GO:0004590">
    <property type="term" value="F:orotidine-5'-phosphate decarboxylase activity"/>
    <property type="evidence" value="ECO:0007669"/>
    <property type="project" value="UniProtKB-EC"/>
</dbReference>
<dbReference type="Pfam" id="PF00215">
    <property type="entry name" value="OMPdecase"/>
    <property type="match status" value="1"/>
</dbReference>
<organism evidence="11">
    <name type="scientific">freshwater metagenome</name>
    <dbReference type="NCBI Taxonomy" id="449393"/>
    <lineage>
        <taxon>unclassified sequences</taxon>
        <taxon>metagenomes</taxon>
        <taxon>ecological metagenomes</taxon>
    </lineage>
</organism>
<evidence type="ECO:0000256" key="1">
    <source>
        <dbReference type="ARBA" id="ARBA00004861"/>
    </source>
</evidence>
<dbReference type="SUPFAM" id="SSF51366">
    <property type="entry name" value="Ribulose-phoshate binding barrel"/>
    <property type="match status" value="1"/>
</dbReference>
<dbReference type="NCBIfam" id="TIGR02127">
    <property type="entry name" value="pyrF_sub2"/>
    <property type="match status" value="1"/>
</dbReference>